<proteinExistence type="predicted"/>
<evidence type="ECO:0000313" key="3">
    <source>
        <dbReference type="Proteomes" id="UP000070089"/>
    </source>
</evidence>
<dbReference type="AlphaFoldDB" id="A0A132NRD8"/>
<keyword evidence="1" id="KW-0812">Transmembrane</keyword>
<evidence type="ECO:0000256" key="1">
    <source>
        <dbReference type="SAM" id="Phobius"/>
    </source>
</evidence>
<dbReference type="OrthoDB" id="10249790at2759"/>
<dbReference type="Proteomes" id="UP000070089">
    <property type="component" value="Unassembled WGS sequence"/>
</dbReference>
<reference evidence="2 3" key="1">
    <citation type="journal article" date="2015" name="Mol. Biochem. Parasitol.">
        <title>Identification of polymorphic genes for use in assemblage B genotyping assays through comparative genomics of multiple assemblage B Giardia duodenalis isolates.</title>
        <authorList>
            <person name="Wielinga C."/>
            <person name="Thompson R.C."/>
            <person name="Monis P."/>
            <person name="Ryan U."/>
        </authorList>
    </citation>
    <scope>NUCLEOTIDE SEQUENCE [LARGE SCALE GENOMIC DNA]</scope>
    <source>
        <strain evidence="2 3">BAH15c1</strain>
    </source>
</reference>
<keyword evidence="1" id="KW-1133">Transmembrane helix</keyword>
<evidence type="ECO:0000313" key="2">
    <source>
        <dbReference type="EMBL" id="KWX12610.1"/>
    </source>
</evidence>
<name>A0A132NRD8_GIAIN</name>
<comment type="caution">
    <text evidence="2">The sequence shown here is derived from an EMBL/GenBank/DDBJ whole genome shotgun (WGS) entry which is preliminary data.</text>
</comment>
<dbReference type="EMBL" id="JXTI01000108">
    <property type="protein sequence ID" value="KWX12610.1"/>
    <property type="molecule type" value="Genomic_DNA"/>
</dbReference>
<keyword evidence="1" id="KW-0472">Membrane</keyword>
<sequence length="121" mass="13718">MFTPESVKQNIKRMSMMHLVKMYNHNVDKDGYYPINAKEAVDLVFWARLWIGTAIGCIAGSLRIRGYIPIVVAFLALMYPNAIIAKATNIPMHILKYCNLTGGFSAFVLVWILLYSAQYTP</sequence>
<feature type="transmembrane region" description="Helical" evidence="1">
    <location>
        <begin position="67"/>
        <end position="85"/>
    </location>
</feature>
<dbReference type="VEuPathDB" id="GiardiaDB:QR46_3406"/>
<gene>
    <name evidence="2" type="ORF">QR46_3406</name>
</gene>
<feature type="transmembrane region" description="Helical" evidence="1">
    <location>
        <begin position="43"/>
        <end position="61"/>
    </location>
</feature>
<accession>A0A132NRD8</accession>
<protein>
    <submittedName>
        <fullName evidence="2">Uncharacterized protein</fullName>
    </submittedName>
</protein>
<feature type="transmembrane region" description="Helical" evidence="1">
    <location>
        <begin position="97"/>
        <end position="117"/>
    </location>
</feature>
<organism evidence="2 3">
    <name type="scientific">Giardia duodenalis assemblage B</name>
    <dbReference type="NCBI Taxonomy" id="1394984"/>
    <lineage>
        <taxon>Eukaryota</taxon>
        <taxon>Metamonada</taxon>
        <taxon>Diplomonadida</taxon>
        <taxon>Hexamitidae</taxon>
        <taxon>Giardiinae</taxon>
        <taxon>Giardia</taxon>
    </lineage>
</organism>